<dbReference type="AlphaFoldDB" id="A0A9X2H701"/>
<evidence type="ECO:0000313" key="3">
    <source>
        <dbReference type="Proteomes" id="UP001139722"/>
    </source>
</evidence>
<dbReference type="EMBL" id="JAMZDY010000001">
    <property type="protein sequence ID" value="MCP2370529.1"/>
    <property type="molecule type" value="Genomic_DNA"/>
</dbReference>
<accession>A0A9X2H701</accession>
<proteinExistence type="predicted"/>
<name>A0A9X2H701_9MICO</name>
<dbReference type="RefSeq" id="WP_156998331.1">
    <property type="nucleotide sequence ID" value="NZ_BAAANU010000077.1"/>
</dbReference>
<comment type="caution">
    <text evidence="2">The sequence shown here is derived from an EMBL/GenBank/DDBJ whole genome shotgun (WGS) entry which is preliminary data.</text>
</comment>
<evidence type="ECO:0000313" key="2">
    <source>
        <dbReference type="EMBL" id="MCP2370529.1"/>
    </source>
</evidence>
<reference evidence="2" key="1">
    <citation type="submission" date="2022-06" db="EMBL/GenBank/DDBJ databases">
        <title>Sequencing the genomes of 1000 actinobacteria strains.</title>
        <authorList>
            <person name="Klenk H.-P."/>
        </authorList>
    </citation>
    <scope>NUCLEOTIDE SEQUENCE</scope>
    <source>
        <strain evidence="2">DSM 22016</strain>
    </source>
</reference>
<keyword evidence="3" id="KW-1185">Reference proteome</keyword>
<sequence>MKLKHRITTFAVSVALLAGASVGVAAPAQAAQMYKEFTTVGACYSALSANVTRIKKTTKVLYAACTYSSTRGVWMHILTFQS</sequence>
<gene>
    <name evidence="2" type="ORF">BJ978_001205</name>
</gene>
<organism evidence="2 3">
    <name type="scientific">Agromyces terreus</name>
    <dbReference type="NCBI Taxonomy" id="424795"/>
    <lineage>
        <taxon>Bacteria</taxon>
        <taxon>Bacillati</taxon>
        <taxon>Actinomycetota</taxon>
        <taxon>Actinomycetes</taxon>
        <taxon>Micrococcales</taxon>
        <taxon>Microbacteriaceae</taxon>
        <taxon>Agromyces</taxon>
    </lineage>
</organism>
<protein>
    <submittedName>
        <fullName evidence="2">Uncharacterized protein</fullName>
    </submittedName>
</protein>
<feature type="signal peptide" evidence="1">
    <location>
        <begin position="1"/>
        <end position="30"/>
    </location>
</feature>
<keyword evidence="1" id="KW-0732">Signal</keyword>
<feature type="chain" id="PRO_5040833401" evidence="1">
    <location>
        <begin position="31"/>
        <end position="82"/>
    </location>
</feature>
<dbReference type="Proteomes" id="UP001139722">
    <property type="component" value="Unassembled WGS sequence"/>
</dbReference>
<evidence type="ECO:0000256" key="1">
    <source>
        <dbReference type="SAM" id="SignalP"/>
    </source>
</evidence>
<dbReference type="OrthoDB" id="9923896at2"/>